<evidence type="ECO:0000313" key="2">
    <source>
        <dbReference type="Proteomes" id="UP001174997"/>
    </source>
</evidence>
<evidence type="ECO:0000313" key="1">
    <source>
        <dbReference type="EMBL" id="KAK0662147.1"/>
    </source>
</evidence>
<gene>
    <name evidence="1" type="ORF">QBC41DRAFT_329850</name>
</gene>
<dbReference type="EMBL" id="JAULSY010000142">
    <property type="protein sequence ID" value="KAK0662147.1"/>
    <property type="molecule type" value="Genomic_DNA"/>
</dbReference>
<keyword evidence="2" id="KW-1185">Reference proteome</keyword>
<comment type="caution">
    <text evidence="1">The sequence shown here is derived from an EMBL/GenBank/DDBJ whole genome shotgun (WGS) entry which is preliminary data.</text>
</comment>
<accession>A0AA39Z0W1</accession>
<protein>
    <submittedName>
        <fullName evidence="1">Uncharacterized protein</fullName>
    </submittedName>
</protein>
<dbReference type="AlphaFoldDB" id="A0AA39Z0W1"/>
<name>A0AA39Z0W1_9PEZI</name>
<sequence length="131" mass="14386">MRVDCGHLLFSEKSVFASVLSLLLNRPLSAVVAAVDINGGDVDLPGCGPGLGSRYPEVQRCGVRSAGFGVRGAGFHPTAVVHPVRYRRIWLKSETSMDFKWKRGFFTPIGYLPAYPPTHCNSTYLNQIYPT</sequence>
<organism evidence="1 2">
    <name type="scientific">Cercophora samala</name>
    <dbReference type="NCBI Taxonomy" id="330535"/>
    <lineage>
        <taxon>Eukaryota</taxon>
        <taxon>Fungi</taxon>
        <taxon>Dikarya</taxon>
        <taxon>Ascomycota</taxon>
        <taxon>Pezizomycotina</taxon>
        <taxon>Sordariomycetes</taxon>
        <taxon>Sordariomycetidae</taxon>
        <taxon>Sordariales</taxon>
        <taxon>Lasiosphaeriaceae</taxon>
        <taxon>Cercophora</taxon>
    </lineage>
</organism>
<reference evidence="1" key="1">
    <citation type="submission" date="2023-06" db="EMBL/GenBank/DDBJ databases">
        <title>Genome-scale phylogeny and comparative genomics of the fungal order Sordariales.</title>
        <authorList>
            <consortium name="Lawrence Berkeley National Laboratory"/>
            <person name="Hensen N."/>
            <person name="Bonometti L."/>
            <person name="Westerberg I."/>
            <person name="Brannstrom I.O."/>
            <person name="Guillou S."/>
            <person name="Cros-Aarteil S."/>
            <person name="Calhoun S."/>
            <person name="Haridas S."/>
            <person name="Kuo A."/>
            <person name="Mondo S."/>
            <person name="Pangilinan J."/>
            <person name="Riley R."/>
            <person name="Labutti K."/>
            <person name="Andreopoulos B."/>
            <person name="Lipzen A."/>
            <person name="Chen C."/>
            <person name="Yanf M."/>
            <person name="Daum C."/>
            <person name="Ng V."/>
            <person name="Clum A."/>
            <person name="Steindorff A."/>
            <person name="Ohm R."/>
            <person name="Martin F."/>
            <person name="Silar P."/>
            <person name="Natvig D."/>
            <person name="Lalanne C."/>
            <person name="Gautier V."/>
            <person name="Ament-Velasquez S.L."/>
            <person name="Kruys A."/>
            <person name="Hutchinson M.I."/>
            <person name="Powell A.J."/>
            <person name="Barry K."/>
            <person name="Miller A.N."/>
            <person name="Grigoriev I.V."/>
            <person name="Debuchy R."/>
            <person name="Gladieux P."/>
            <person name="Thoren M.H."/>
            <person name="Johannesson H."/>
        </authorList>
    </citation>
    <scope>NUCLEOTIDE SEQUENCE</scope>
    <source>
        <strain evidence="1">CBS 307.81</strain>
    </source>
</reference>
<dbReference type="Proteomes" id="UP001174997">
    <property type="component" value="Unassembled WGS sequence"/>
</dbReference>
<proteinExistence type="predicted"/>